<accession>A0A8J7J6F6</accession>
<sequence length="246" mass="27800">MTLETTWNSYSLNQTVELQELAIALFAKTLDPKLAQPDFFQFSGIIPQDWQLQSNPVLNDNLAQFNFENGVNILAQPRTISFFEALGREKSKPLEVPSVARRYINKLPHVDYQALSINPKTIVSFPNQKDGARKYGAEALLSPKLARVLDRAPTRASIGVVYELQRCQLQLSINEVNVQKPDGSLVPALLFSGNFNYSIAGETANDKYTRLEQCLDNWQTDLDTFRELVQTHFLGESDSIFPPEMM</sequence>
<proteinExistence type="predicted"/>
<dbReference type="EMBL" id="JADEWZ010000055">
    <property type="protein sequence ID" value="MBE9118669.1"/>
    <property type="molecule type" value="Genomic_DNA"/>
</dbReference>
<protein>
    <recommendedName>
        <fullName evidence="3">TIGR04255 family protein</fullName>
    </recommendedName>
</protein>
<reference evidence="1" key="1">
    <citation type="submission" date="2020-10" db="EMBL/GenBank/DDBJ databases">
        <authorList>
            <person name="Castelo-Branco R."/>
            <person name="Eusebio N."/>
            <person name="Adriana R."/>
            <person name="Vieira A."/>
            <person name="Brugerolle De Fraissinette N."/>
            <person name="Rezende De Castro R."/>
            <person name="Schneider M.P."/>
            <person name="Vasconcelos V."/>
            <person name="Leao P.N."/>
        </authorList>
    </citation>
    <scope>NUCLEOTIDE SEQUENCE</scope>
    <source>
        <strain evidence="1">LEGE 07157</strain>
    </source>
</reference>
<evidence type="ECO:0000313" key="2">
    <source>
        <dbReference type="Proteomes" id="UP000654482"/>
    </source>
</evidence>
<comment type="caution">
    <text evidence="1">The sequence shown here is derived from an EMBL/GenBank/DDBJ whole genome shotgun (WGS) entry which is preliminary data.</text>
</comment>
<gene>
    <name evidence="1" type="ORF">IQ249_22525</name>
</gene>
<dbReference type="AlphaFoldDB" id="A0A8J7J6F6"/>
<evidence type="ECO:0000313" key="1">
    <source>
        <dbReference type="EMBL" id="MBE9118669.1"/>
    </source>
</evidence>
<dbReference type="RefSeq" id="WP_194031751.1">
    <property type="nucleotide sequence ID" value="NZ_JADEWZ010000055.1"/>
</dbReference>
<keyword evidence="2" id="KW-1185">Reference proteome</keyword>
<organism evidence="1 2">
    <name type="scientific">Lusitaniella coriacea LEGE 07157</name>
    <dbReference type="NCBI Taxonomy" id="945747"/>
    <lineage>
        <taxon>Bacteria</taxon>
        <taxon>Bacillati</taxon>
        <taxon>Cyanobacteriota</taxon>
        <taxon>Cyanophyceae</taxon>
        <taxon>Spirulinales</taxon>
        <taxon>Lusitaniellaceae</taxon>
        <taxon>Lusitaniella</taxon>
    </lineage>
</organism>
<evidence type="ECO:0008006" key="3">
    <source>
        <dbReference type="Google" id="ProtNLM"/>
    </source>
</evidence>
<name>A0A8J7J6F6_9CYAN</name>
<dbReference type="Proteomes" id="UP000654482">
    <property type="component" value="Unassembled WGS sequence"/>
</dbReference>